<dbReference type="Proteomes" id="UP001239111">
    <property type="component" value="Chromosome 2"/>
</dbReference>
<name>A0ACC2PBR6_9HYME</name>
<keyword evidence="2" id="KW-1185">Reference proteome</keyword>
<reference evidence="1" key="1">
    <citation type="submission" date="2023-04" db="EMBL/GenBank/DDBJ databases">
        <title>A chromosome-level genome assembly of the parasitoid wasp Eretmocerus hayati.</title>
        <authorList>
            <person name="Zhong Y."/>
            <person name="Liu S."/>
            <person name="Liu Y."/>
        </authorList>
    </citation>
    <scope>NUCLEOTIDE SEQUENCE</scope>
    <source>
        <strain evidence="1">ZJU_SS_LIU_2023</strain>
    </source>
</reference>
<gene>
    <name evidence="1" type="ORF">QAD02_016642</name>
</gene>
<sequence>MPVAGIPACSNFSENLSIFPLFSIKGQLLSSYLVFLVELILSITRRQQSFEIWDSLQVFDESFELLLDYDIPPSKTEYQGSSIYKLMAIELRNWLWGASAIGSFGWAIVSISGAIAFNDEPYLHNITYMLPSVLSSLIILKFWCIGFLINQRLDMLMNFSLKELKRNPRKTIHTRKKEKIQKIFSQLVSASISFGNGYSWSLLLMLFNISYHLLIHSYLGIAWFYRGINITDKSQHSLCEISWSLMYLLQLLAVHSICGSISQKVDQMAYVLLEWQRQLYILKRAKVDLEIIVPLDELVLIIFIDKHIHITTQHPTLTQPGDNVSDLGS</sequence>
<accession>A0ACC2PBR6</accession>
<evidence type="ECO:0000313" key="1">
    <source>
        <dbReference type="EMBL" id="KAJ8680855.1"/>
    </source>
</evidence>
<dbReference type="EMBL" id="CM056742">
    <property type="protein sequence ID" value="KAJ8680855.1"/>
    <property type="molecule type" value="Genomic_DNA"/>
</dbReference>
<comment type="caution">
    <text evidence="1">The sequence shown here is derived from an EMBL/GenBank/DDBJ whole genome shotgun (WGS) entry which is preliminary data.</text>
</comment>
<proteinExistence type="predicted"/>
<evidence type="ECO:0000313" key="2">
    <source>
        <dbReference type="Proteomes" id="UP001239111"/>
    </source>
</evidence>
<protein>
    <submittedName>
        <fullName evidence="1">Uncharacterized protein</fullName>
    </submittedName>
</protein>
<organism evidence="1 2">
    <name type="scientific">Eretmocerus hayati</name>
    <dbReference type="NCBI Taxonomy" id="131215"/>
    <lineage>
        <taxon>Eukaryota</taxon>
        <taxon>Metazoa</taxon>
        <taxon>Ecdysozoa</taxon>
        <taxon>Arthropoda</taxon>
        <taxon>Hexapoda</taxon>
        <taxon>Insecta</taxon>
        <taxon>Pterygota</taxon>
        <taxon>Neoptera</taxon>
        <taxon>Endopterygota</taxon>
        <taxon>Hymenoptera</taxon>
        <taxon>Apocrita</taxon>
        <taxon>Proctotrupomorpha</taxon>
        <taxon>Chalcidoidea</taxon>
        <taxon>Aphelinidae</taxon>
        <taxon>Aphelininae</taxon>
        <taxon>Eretmocerus</taxon>
    </lineage>
</organism>